<feature type="compositionally biased region" description="Low complexity" evidence="1">
    <location>
        <begin position="326"/>
        <end position="335"/>
    </location>
</feature>
<feature type="region of interest" description="Disordered" evidence="1">
    <location>
        <begin position="424"/>
        <end position="492"/>
    </location>
</feature>
<feature type="compositionally biased region" description="Polar residues" evidence="1">
    <location>
        <begin position="106"/>
        <end position="121"/>
    </location>
</feature>
<dbReference type="PROSITE" id="PS51834">
    <property type="entry name" value="DENN_FLCN_SMCR8"/>
    <property type="match status" value="1"/>
</dbReference>
<feature type="compositionally biased region" description="Basic and acidic residues" evidence="1">
    <location>
        <begin position="474"/>
        <end position="483"/>
    </location>
</feature>
<proteinExistence type="predicted"/>
<dbReference type="PANTHER" id="PTHR31441">
    <property type="entry name" value="FOLLICULIN FAMILY MEMBER"/>
    <property type="match status" value="1"/>
</dbReference>
<feature type="compositionally biased region" description="Polar residues" evidence="1">
    <location>
        <begin position="434"/>
        <end position="445"/>
    </location>
</feature>
<feature type="compositionally biased region" description="Basic and acidic residues" evidence="1">
    <location>
        <begin position="172"/>
        <end position="186"/>
    </location>
</feature>
<feature type="region of interest" description="Disordered" evidence="1">
    <location>
        <begin position="305"/>
        <end position="335"/>
    </location>
</feature>
<dbReference type="InterPro" id="IPR037520">
    <property type="entry name" value="Folliculin/SMCR8_longin"/>
</dbReference>
<feature type="compositionally biased region" description="Low complexity" evidence="1">
    <location>
        <begin position="80"/>
        <end position="90"/>
    </location>
</feature>
<comment type="caution">
    <text evidence="3">The sequence shown here is derived from an EMBL/GenBank/DDBJ whole genome shotgun (WGS) entry which is preliminary data.</text>
</comment>
<feature type="compositionally biased region" description="Polar residues" evidence="1">
    <location>
        <begin position="212"/>
        <end position="226"/>
    </location>
</feature>
<sequence length="549" mass="59048">MVVTHRPPTSDPLLTSHIQLCLAHYCDLHGPTPLMVTEGLPVPCSHCYDDRLDQGRPQTSAAAPSQPNNLTDAMRKMQLSTSRSSSLPASEQEAQVHRAAVRRTTSKLSTSKQAVSATSAIETPPQSPRKAPEAPSSHDAHSRTDPNFRRTYDPDVTKNASPCQNCALTLPKRQESNGTRDQDKKGGSQTEPRGPTLRTRTPYARVYGGSSRDASPPNSNPQSSCASDDEDVEASPTDTTSRPPATFRRPVTSASQSSVSSKSSLQSHTHYLDYTSTHEPQIANTYSIVRASCLRTLSFETLPRRPEHASNYSTSTGNPAANPMPSATHSSFASSSSAALSHHNAPASQSSGGPIFFGDPLAGYTTAFIFRIPDRHARGRRRVYAFLALSTHRERVAMKAFNFLSVKFQELADWIVRLAEIEAEREREREEENSPITSLQSQYTNGAYGGGGGRSNGNAPGPRDSGIGLGGGSFDREKPDRDSGSSFLTGGSRSGFIQRMGSMGGSMGPGGFAPKARGLAELVGLPDFFIELHAKFVTLLLELSVVMGS</sequence>
<reference evidence="3 4" key="1">
    <citation type="submission" date="2023-01" db="EMBL/GenBank/DDBJ databases">
        <title>Analysis of 21 Apiospora genomes using comparative genomics revels a genus with tremendous synthesis potential of carbohydrate active enzymes and secondary metabolites.</title>
        <authorList>
            <person name="Sorensen T."/>
        </authorList>
    </citation>
    <scope>NUCLEOTIDE SEQUENCE [LARGE SCALE GENOMIC DNA]</scope>
    <source>
        <strain evidence="3 4">CBS 83171</strain>
    </source>
</reference>
<keyword evidence="4" id="KW-1185">Reference proteome</keyword>
<feature type="region of interest" description="Disordered" evidence="1">
    <location>
        <begin position="77"/>
        <end position="265"/>
    </location>
</feature>
<organism evidence="3 4">
    <name type="scientific">Apiospora saccharicola</name>
    <dbReference type="NCBI Taxonomy" id="335842"/>
    <lineage>
        <taxon>Eukaryota</taxon>
        <taxon>Fungi</taxon>
        <taxon>Dikarya</taxon>
        <taxon>Ascomycota</taxon>
        <taxon>Pezizomycotina</taxon>
        <taxon>Sordariomycetes</taxon>
        <taxon>Xylariomycetidae</taxon>
        <taxon>Amphisphaeriales</taxon>
        <taxon>Apiosporaceae</taxon>
        <taxon>Apiospora</taxon>
    </lineage>
</organism>
<dbReference type="EMBL" id="JAQQWM010000009">
    <property type="protein sequence ID" value="KAK8047310.1"/>
    <property type="molecule type" value="Genomic_DNA"/>
</dbReference>
<dbReference type="InterPro" id="IPR021713">
    <property type="entry name" value="Folliculin"/>
</dbReference>
<feature type="compositionally biased region" description="Low complexity" evidence="1">
    <location>
        <begin position="253"/>
        <end position="265"/>
    </location>
</feature>
<feature type="compositionally biased region" description="Basic and acidic residues" evidence="1">
    <location>
        <begin position="130"/>
        <end position="156"/>
    </location>
</feature>
<gene>
    <name evidence="3" type="ORF">PG996_015374</name>
</gene>
<evidence type="ECO:0000259" key="2">
    <source>
        <dbReference type="PROSITE" id="PS51834"/>
    </source>
</evidence>
<dbReference type="Pfam" id="PF11704">
    <property type="entry name" value="Folliculin"/>
    <property type="match status" value="1"/>
</dbReference>
<feature type="domain" description="UDENN FLCN/SMCR8-type" evidence="2">
    <location>
        <begin position="256"/>
        <end position="549"/>
    </location>
</feature>
<feature type="compositionally biased region" description="Polar residues" evidence="1">
    <location>
        <begin position="310"/>
        <end position="319"/>
    </location>
</feature>
<evidence type="ECO:0000313" key="3">
    <source>
        <dbReference type="EMBL" id="KAK8047310.1"/>
    </source>
</evidence>
<accession>A0ABR1TKX6</accession>
<evidence type="ECO:0000256" key="1">
    <source>
        <dbReference type="SAM" id="MobiDB-lite"/>
    </source>
</evidence>
<dbReference type="InterPro" id="IPR037521">
    <property type="entry name" value="FLCN/SMCR8_DENN"/>
</dbReference>
<name>A0ABR1TKX6_9PEZI</name>
<dbReference type="Proteomes" id="UP001446871">
    <property type="component" value="Unassembled WGS sequence"/>
</dbReference>
<dbReference type="PANTHER" id="PTHR31441:SF2">
    <property type="entry name" value="FOLLICULIN"/>
    <property type="match status" value="1"/>
</dbReference>
<evidence type="ECO:0000313" key="4">
    <source>
        <dbReference type="Proteomes" id="UP001446871"/>
    </source>
</evidence>
<feature type="compositionally biased region" description="Polar residues" evidence="1">
    <location>
        <begin position="158"/>
        <end position="167"/>
    </location>
</feature>
<protein>
    <recommendedName>
        <fullName evidence="2">UDENN FLCN/SMCR8-type domain-containing protein</fullName>
    </recommendedName>
</protein>